<evidence type="ECO:0000313" key="2">
    <source>
        <dbReference type="EMBL" id="CAG8805854.1"/>
    </source>
</evidence>
<reference evidence="2" key="1">
    <citation type="submission" date="2021-06" db="EMBL/GenBank/DDBJ databases">
        <authorList>
            <person name="Kallberg Y."/>
            <person name="Tangrot J."/>
            <person name="Rosling A."/>
        </authorList>
    </citation>
    <scope>NUCLEOTIDE SEQUENCE</scope>
    <source>
        <strain evidence="2">IN212</strain>
    </source>
</reference>
<accession>A0A9N9P5I4</accession>
<proteinExistence type="predicted"/>
<dbReference type="Proteomes" id="UP000789396">
    <property type="component" value="Unassembled WGS sequence"/>
</dbReference>
<feature type="region of interest" description="Disordered" evidence="1">
    <location>
        <begin position="50"/>
        <end position="77"/>
    </location>
</feature>
<gene>
    <name evidence="2" type="ORF">RFULGI_LOCUS18214</name>
</gene>
<sequence>FCNNCHSRYTRSKKCLKNINPSPTGADTNPSLTGANTNLSPTVLIQTSFSTNTDTNLSPTGADTNPSSTGADTNPSPTVLIQTPFPTSANYIIVKDSDSLTNSSLSNNNSSDLHLDNSSDLHLDNSSDLHLELQAKVIINVEINGRGHAMALDDEYDYDAFITKCKNL</sequence>
<dbReference type="AlphaFoldDB" id="A0A9N9P5I4"/>
<feature type="compositionally biased region" description="Polar residues" evidence="1">
    <location>
        <begin position="19"/>
        <end position="38"/>
    </location>
</feature>
<feature type="non-terminal residue" evidence="2">
    <location>
        <position position="168"/>
    </location>
</feature>
<comment type="caution">
    <text evidence="2">The sequence shown here is derived from an EMBL/GenBank/DDBJ whole genome shotgun (WGS) entry which is preliminary data.</text>
</comment>
<name>A0A9N9P5I4_9GLOM</name>
<dbReference type="EMBL" id="CAJVPZ010078013">
    <property type="protein sequence ID" value="CAG8805854.1"/>
    <property type="molecule type" value="Genomic_DNA"/>
</dbReference>
<keyword evidence="3" id="KW-1185">Reference proteome</keyword>
<organism evidence="2 3">
    <name type="scientific">Racocetra fulgida</name>
    <dbReference type="NCBI Taxonomy" id="60492"/>
    <lineage>
        <taxon>Eukaryota</taxon>
        <taxon>Fungi</taxon>
        <taxon>Fungi incertae sedis</taxon>
        <taxon>Mucoromycota</taxon>
        <taxon>Glomeromycotina</taxon>
        <taxon>Glomeromycetes</taxon>
        <taxon>Diversisporales</taxon>
        <taxon>Gigasporaceae</taxon>
        <taxon>Racocetra</taxon>
    </lineage>
</organism>
<evidence type="ECO:0000256" key="1">
    <source>
        <dbReference type="SAM" id="MobiDB-lite"/>
    </source>
</evidence>
<feature type="region of interest" description="Disordered" evidence="1">
    <location>
        <begin position="16"/>
        <end position="38"/>
    </location>
</feature>
<protein>
    <submittedName>
        <fullName evidence="2">18623_t:CDS:1</fullName>
    </submittedName>
</protein>
<feature type="non-terminal residue" evidence="2">
    <location>
        <position position="1"/>
    </location>
</feature>
<evidence type="ECO:0000313" key="3">
    <source>
        <dbReference type="Proteomes" id="UP000789396"/>
    </source>
</evidence>